<sequence length="345" mass="36184">MSLQPDPGPREGQTLFRSGAAARLAQMPVATLRIWEQRYQAVQPRTAPSGHRLYTPADIQRLQLLRALTQQGHAIGSLAPLGLEALEALAAQHTVGEAAGKAQRARRPLRLVVVGPAFAARLARPAVALQLGGPVQLLAVHESLQEAAQSALARPCDLLVWQTPGLLSENLDGLRAAQTALQAPSVAAVYRFGNAAAKAALAREAVLLLREPPDDESLGAWLATAGLAPPAAARTAANAATTASTQPPARRYDDAQLTAIAGMASTLACECPRHIAELLMLLSSFEAYSGSCQLSSPQDAALHAELQALAARSRALFEEALERVTQHEGLALAPARASPSPKSTP</sequence>
<dbReference type="PROSITE" id="PS50937">
    <property type="entry name" value="HTH_MERR_2"/>
    <property type="match status" value="1"/>
</dbReference>
<dbReference type="GO" id="GO:0003700">
    <property type="term" value="F:DNA-binding transcription factor activity"/>
    <property type="evidence" value="ECO:0007669"/>
    <property type="project" value="InterPro"/>
</dbReference>
<keyword evidence="7" id="KW-1185">Reference proteome</keyword>
<dbReference type="EMBL" id="AM167904">
    <property type="protein sequence ID" value="CAJ49198.1"/>
    <property type="molecule type" value="Genomic_DNA"/>
</dbReference>
<dbReference type="CDD" id="cd01104">
    <property type="entry name" value="HTH_MlrA-CarA"/>
    <property type="match status" value="1"/>
</dbReference>
<dbReference type="STRING" id="360910.BAV1588"/>
<dbReference type="InterPro" id="IPR000551">
    <property type="entry name" value="MerR-type_HTH_dom"/>
</dbReference>
<evidence type="ECO:0000256" key="2">
    <source>
        <dbReference type="ARBA" id="ARBA00023015"/>
    </source>
</evidence>
<keyword evidence="2" id="KW-0805">Transcription regulation</keyword>
<evidence type="ECO:0000256" key="3">
    <source>
        <dbReference type="ARBA" id="ARBA00023125"/>
    </source>
</evidence>
<evidence type="ECO:0000313" key="7">
    <source>
        <dbReference type="Proteomes" id="UP000001977"/>
    </source>
</evidence>
<keyword evidence="4" id="KW-0804">Transcription</keyword>
<dbReference type="Gene3D" id="1.10.1660.10">
    <property type="match status" value="1"/>
</dbReference>
<dbReference type="PANTHER" id="PTHR30204:SF69">
    <property type="entry name" value="MERR-FAMILY TRANSCRIPTIONAL REGULATOR"/>
    <property type="match status" value="1"/>
</dbReference>
<dbReference type="InterPro" id="IPR047057">
    <property type="entry name" value="MerR_fam"/>
</dbReference>
<dbReference type="Pfam" id="PF13411">
    <property type="entry name" value="MerR_1"/>
    <property type="match status" value="1"/>
</dbReference>
<reference evidence="6 7" key="1">
    <citation type="journal article" date="2006" name="J. Bacteriol.">
        <title>Comparison of the genome sequence of the poultry pathogen Bordetella avium with those of B. bronchiseptica, B. pertussis, and B. parapertussis reveals extensive diversity in surface structures associated with host interaction.</title>
        <authorList>
            <person name="Sebaihia M."/>
            <person name="Preston A."/>
            <person name="Maskell D.J."/>
            <person name="Kuzmiak H."/>
            <person name="Connell T.D."/>
            <person name="King N.D."/>
            <person name="Orndorff P.E."/>
            <person name="Miyamoto D.M."/>
            <person name="Thomson N.R."/>
            <person name="Harris D."/>
            <person name="Goble A."/>
            <person name="Lord A."/>
            <person name="Murphy L."/>
            <person name="Quail M.A."/>
            <person name="Rutter S."/>
            <person name="Squares R."/>
            <person name="Squares S."/>
            <person name="Woodward J."/>
            <person name="Parkhill J."/>
            <person name="Temple L.M."/>
        </authorList>
    </citation>
    <scope>NUCLEOTIDE SEQUENCE [LARGE SCALE GENOMIC DNA]</scope>
    <source>
        <strain evidence="6 7">197N</strain>
    </source>
</reference>
<dbReference type="GO" id="GO:0003677">
    <property type="term" value="F:DNA binding"/>
    <property type="evidence" value="ECO:0007669"/>
    <property type="project" value="UniProtKB-KW"/>
</dbReference>
<protein>
    <submittedName>
        <fullName evidence="6">MerR-family transcriptional regulator</fullName>
    </submittedName>
</protein>
<dbReference type="AlphaFoldDB" id="Q2L1R5"/>
<keyword evidence="1" id="KW-0678">Repressor</keyword>
<gene>
    <name evidence="6" type="ordered locus">BAV1588</name>
</gene>
<dbReference type="Proteomes" id="UP000001977">
    <property type="component" value="Chromosome"/>
</dbReference>
<dbReference type="InterPro" id="IPR009061">
    <property type="entry name" value="DNA-bd_dom_put_sf"/>
</dbReference>
<feature type="domain" description="HTH merR-type" evidence="5">
    <location>
        <begin position="15"/>
        <end position="72"/>
    </location>
</feature>
<proteinExistence type="predicted"/>
<dbReference type="HOGENOM" id="CLU_849093_0_0_4"/>
<evidence type="ECO:0000313" key="6">
    <source>
        <dbReference type="EMBL" id="CAJ49198.1"/>
    </source>
</evidence>
<evidence type="ECO:0000256" key="4">
    <source>
        <dbReference type="ARBA" id="ARBA00023163"/>
    </source>
</evidence>
<dbReference type="PANTHER" id="PTHR30204">
    <property type="entry name" value="REDOX-CYCLING DRUG-SENSING TRANSCRIPTIONAL ACTIVATOR SOXR"/>
    <property type="match status" value="1"/>
</dbReference>
<accession>Q2L1R5</accession>
<organism evidence="6 7">
    <name type="scientific">Bordetella avium (strain 197N)</name>
    <dbReference type="NCBI Taxonomy" id="360910"/>
    <lineage>
        <taxon>Bacteria</taxon>
        <taxon>Pseudomonadati</taxon>
        <taxon>Pseudomonadota</taxon>
        <taxon>Betaproteobacteria</taxon>
        <taxon>Burkholderiales</taxon>
        <taxon>Alcaligenaceae</taxon>
        <taxon>Bordetella</taxon>
    </lineage>
</organism>
<name>Q2L1R5_BORA1</name>
<evidence type="ECO:0000256" key="1">
    <source>
        <dbReference type="ARBA" id="ARBA00022491"/>
    </source>
</evidence>
<dbReference type="SUPFAM" id="SSF46955">
    <property type="entry name" value="Putative DNA-binding domain"/>
    <property type="match status" value="1"/>
</dbReference>
<dbReference type="RefSeq" id="WP_012417260.1">
    <property type="nucleotide sequence ID" value="NC_010645.1"/>
</dbReference>
<keyword evidence="3" id="KW-0238">DNA-binding</keyword>
<dbReference type="SMART" id="SM00422">
    <property type="entry name" value="HTH_MERR"/>
    <property type="match status" value="1"/>
</dbReference>
<dbReference type="eggNOG" id="COG0789">
    <property type="taxonomic scope" value="Bacteria"/>
</dbReference>
<dbReference type="KEGG" id="bav:BAV1588"/>
<evidence type="ECO:0000259" key="5">
    <source>
        <dbReference type="PROSITE" id="PS50937"/>
    </source>
</evidence>